<dbReference type="Pfam" id="PF01610">
    <property type="entry name" value="DDE_Tnp_ISL3"/>
    <property type="match status" value="1"/>
</dbReference>
<accession>A0A2M8W3T6</accession>
<feature type="compositionally biased region" description="Low complexity" evidence="1">
    <location>
        <begin position="454"/>
        <end position="485"/>
    </location>
</feature>
<name>A0A2M8W3T6_9MICO</name>
<feature type="domain" description="Transposase IS204/IS1001/IS1096/IS1165 helix-turn-helix" evidence="3">
    <location>
        <begin position="83"/>
        <end position="132"/>
    </location>
</feature>
<comment type="caution">
    <text evidence="4">The sequence shown here is derived from an EMBL/GenBank/DDBJ whole genome shotgun (WGS) entry which is preliminary data.</text>
</comment>
<dbReference type="Pfam" id="PF13542">
    <property type="entry name" value="HTH_Tnp_ISL3"/>
    <property type="match status" value="1"/>
</dbReference>
<protein>
    <submittedName>
        <fullName evidence="4">Transposase</fullName>
    </submittedName>
</protein>
<gene>
    <name evidence="4" type="ORF">CLV34_2758</name>
</gene>
<evidence type="ECO:0000313" key="5">
    <source>
        <dbReference type="Proteomes" id="UP000231586"/>
    </source>
</evidence>
<feature type="region of interest" description="Disordered" evidence="1">
    <location>
        <begin position="409"/>
        <end position="436"/>
    </location>
</feature>
<dbReference type="AlphaFoldDB" id="A0A2M8W3T6"/>
<reference evidence="4 5" key="1">
    <citation type="submission" date="2017-11" db="EMBL/GenBank/DDBJ databases">
        <title>Genomic Encyclopedia of Archaeal and Bacterial Type Strains, Phase II (KMG-II): From Individual Species to Whole Genera.</title>
        <authorList>
            <person name="Goeker M."/>
        </authorList>
    </citation>
    <scope>NUCLEOTIDE SEQUENCE [LARGE SCALE GENOMIC DNA]</scope>
    <source>
        <strain evidence="4 5">DSM 22413</strain>
    </source>
</reference>
<evidence type="ECO:0000313" key="4">
    <source>
        <dbReference type="EMBL" id="PJI85575.1"/>
    </source>
</evidence>
<dbReference type="PANTHER" id="PTHR33498:SF1">
    <property type="entry name" value="TRANSPOSASE FOR INSERTION SEQUENCE ELEMENT IS1557"/>
    <property type="match status" value="1"/>
</dbReference>
<proteinExistence type="predicted"/>
<evidence type="ECO:0000259" key="3">
    <source>
        <dbReference type="Pfam" id="PF13542"/>
    </source>
</evidence>
<feature type="domain" description="Transposase IS204/IS1001/IS1096/IS1165 DDE" evidence="2">
    <location>
        <begin position="152"/>
        <end position="408"/>
    </location>
</feature>
<feature type="compositionally biased region" description="Basic and acidic residues" evidence="1">
    <location>
        <begin position="418"/>
        <end position="436"/>
    </location>
</feature>
<feature type="region of interest" description="Disordered" evidence="1">
    <location>
        <begin position="453"/>
        <end position="485"/>
    </location>
</feature>
<evidence type="ECO:0000259" key="2">
    <source>
        <dbReference type="Pfam" id="PF01610"/>
    </source>
</evidence>
<dbReference type="Proteomes" id="UP000231586">
    <property type="component" value="Unassembled WGS sequence"/>
</dbReference>
<dbReference type="EMBL" id="PGTZ01000011">
    <property type="protein sequence ID" value="PJI85575.1"/>
    <property type="molecule type" value="Genomic_DNA"/>
</dbReference>
<dbReference type="PANTHER" id="PTHR33498">
    <property type="entry name" value="TRANSPOSASE FOR INSERTION SEQUENCE ELEMENT IS1557"/>
    <property type="match status" value="1"/>
</dbReference>
<dbReference type="InterPro" id="IPR032877">
    <property type="entry name" value="Transposase_HTH"/>
</dbReference>
<keyword evidence="5" id="KW-1185">Reference proteome</keyword>
<organism evidence="4 5">
    <name type="scientific">Luteimicrobium subarcticum</name>
    <dbReference type="NCBI Taxonomy" id="620910"/>
    <lineage>
        <taxon>Bacteria</taxon>
        <taxon>Bacillati</taxon>
        <taxon>Actinomycetota</taxon>
        <taxon>Actinomycetes</taxon>
        <taxon>Micrococcales</taxon>
        <taxon>Luteimicrobium</taxon>
    </lineage>
</organism>
<dbReference type="NCBIfam" id="NF033550">
    <property type="entry name" value="transpos_ISL3"/>
    <property type="match status" value="1"/>
</dbReference>
<dbReference type="InterPro" id="IPR047951">
    <property type="entry name" value="Transpos_ISL3"/>
</dbReference>
<dbReference type="InterPro" id="IPR002560">
    <property type="entry name" value="Transposase_DDE"/>
</dbReference>
<evidence type="ECO:0000256" key="1">
    <source>
        <dbReference type="SAM" id="MobiDB-lite"/>
    </source>
</evidence>
<sequence>MLLGLSGLHVESVERTDASMTVTVSTPWQLMGCPDCGVVAPSRGRRRRVLHDVPHGDARVRVVWRQRFWRCPEAACGRGSFAEHVPVLVAARGSITTRAVAWAIGQLRREHATIAGLARRLAVSWWALWRAVRPELERLAGDESRFAGVTSLGVDEHVWHHGDLRTKGPKELTGMVDLTRDEQGKVRARLLDLVPGRSKKAYADWLEARGADFRAGIGVAALDPFGGYKAAIDDQLADTVAVLDAFHVVKLGTAVVDEVRRRVQQDTTGHRGRKGDPLLGIQTILRAGAENLTDNQWARLTRAIEANEAHEEVFLAWQCAQDLRAAYRTSDLAEGRRRAEKVLATFHTCPIPEVARLGRTLRRWRDAFLAYFTTGRANNGPTEAVNGLIELHRRLARGYRNRDNYRLACSSPPAGSRPDPHQIGEEPLKRASECSHSRARSRGRCCSMMLIPASSTTSSTRSGSSSTLAAPGSRSSTRTLRCTSN</sequence>